<dbReference type="NCBIfam" id="TIGR02960">
    <property type="entry name" value="SigX5"/>
    <property type="match status" value="1"/>
</dbReference>
<dbReference type="CDD" id="cd06171">
    <property type="entry name" value="Sigma70_r4"/>
    <property type="match status" value="1"/>
</dbReference>
<comment type="subunit">
    <text evidence="2">Interacts transiently with the RNA polymerase catalytic core formed by RpoA, RpoB, RpoC and RpoZ (2 alpha, 1 beta, 1 beta' and 1 omega subunit) to form the RNA polymerase holoenzyme that can initiate transcription.</text>
</comment>
<evidence type="ECO:0000256" key="4">
    <source>
        <dbReference type="ARBA" id="ARBA00023082"/>
    </source>
</evidence>
<feature type="compositionally biased region" description="Basic and acidic residues" evidence="8">
    <location>
        <begin position="323"/>
        <end position="339"/>
    </location>
</feature>
<keyword evidence="5 7" id="KW-0238">DNA-binding</keyword>
<evidence type="ECO:0000256" key="5">
    <source>
        <dbReference type="ARBA" id="ARBA00023125"/>
    </source>
</evidence>
<keyword evidence="12" id="KW-1185">Reference proteome</keyword>
<dbReference type="AlphaFoldDB" id="A0A1Q8C6K8"/>
<feature type="domain" description="RNA polymerase sigma-70 region 2" evidence="9">
    <location>
        <begin position="17"/>
        <end position="81"/>
    </location>
</feature>
<keyword evidence="3 7" id="KW-0805">Transcription regulation</keyword>
<dbReference type="InterPro" id="IPR014284">
    <property type="entry name" value="RNA_pol_sigma-70_dom"/>
</dbReference>
<dbReference type="InterPro" id="IPR032710">
    <property type="entry name" value="NTF2-like_dom_sf"/>
</dbReference>
<dbReference type="InterPro" id="IPR013325">
    <property type="entry name" value="RNA_pol_sigma_r2"/>
</dbReference>
<dbReference type="PANTHER" id="PTHR43133">
    <property type="entry name" value="RNA POLYMERASE ECF-TYPE SIGMA FACTO"/>
    <property type="match status" value="1"/>
</dbReference>
<evidence type="ECO:0000256" key="1">
    <source>
        <dbReference type="ARBA" id="ARBA00010641"/>
    </source>
</evidence>
<dbReference type="Proteomes" id="UP000185596">
    <property type="component" value="Unassembled WGS sequence"/>
</dbReference>
<dbReference type="InterPro" id="IPR036388">
    <property type="entry name" value="WH-like_DNA-bd_sf"/>
</dbReference>
<evidence type="ECO:0000259" key="10">
    <source>
        <dbReference type="Pfam" id="PF08281"/>
    </source>
</evidence>
<dbReference type="GO" id="GO:0006950">
    <property type="term" value="P:response to stress"/>
    <property type="evidence" value="ECO:0007669"/>
    <property type="project" value="UniProtKB-ARBA"/>
</dbReference>
<dbReference type="NCBIfam" id="NF006089">
    <property type="entry name" value="PRK08241.1"/>
    <property type="match status" value="1"/>
</dbReference>
<dbReference type="Gene3D" id="1.10.10.10">
    <property type="entry name" value="Winged helix-like DNA-binding domain superfamily/Winged helix DNA-binding domain"/>
    <property type="match status" value="1"/>
</dbReference>
<dbReference type="OrthoDB" id="3806887at2"/>
<organism evidence="11 12">
    <name type="scientific">Actinophytocola xanthii</name>
    <dbReference type="NCBI Taxonomy" id="1912961"/>
    <lineage>
        <taxon>Bacteria</taxon>
        <taxon>Bacillati</taxon>
        <taxon>Actinomycetota</taxon>
        <taxon>Actinomycetes</taxon>
        <taxon>Pseudonocardiales</taxon>
        <taxon>Pseudonocardiaceae</taxon>
    </lineage>
</organism>
<feature type="region of interest" description="Disordered" evidence="8">
    <location>
        <begin position="318"/>
        <end position="339"/>
    </location>
</feature>
<dbReference type="NCBIfam" id="TIGR02937">
    <property type="entry name" value="sigma70-ECF"/>
    <property type="match status" value="1"/>
</dbReference>
<feature type="domain" description="RNA polymerase sigma factor 70 region 4 type 2" evidence="10">
    <location>
        <begin position="135"/>
        <end position="187"/>
    </location>
</feature>
<keyword evidence="6 7" id="KW-0804">Transcription</keyword>
<dbReference type="InterPro" id="IPR007627">
    <property type="entry name" value="RNA_pol_sigma70_r2"/>
</dbReference>
<dbReference type="SUPFAM" id="SSF88946">
    <property type="entry name" value="Sigma2 domain of RNA polymerase sigma factors"/>
    <property type="match status" value="1"/>
</dbReference>
<protein>
    <recommendedName>
        <fullName evidence="7">RNA polymerase sigma factor</fullName>
    </recommendedName>
</protein>
<name>A0A1Q8C6K8_9PSEU</name>
<reference evidence="11 12" key="1">
    <citation type="submission" date="2016-12" db="EMBL/GenBank/DDBJ databases">
        <title>The draft genome sequence of Actinophytocola sp. 11-183.</title>
        <authorList>
            <person name="Wang W."/>
            <person name="Yuan L."/>
        </authorList>
    </citation>
    <scope>NUCLEOTIDE SEQUENCE [LARGE SCALE GENOMIC DNA]</scope>
    <source>
        <strain evidence="11 12">11-183</strain>
    </source>
</reference>
<dbReference type="PANTHER" id="PTHR43133:SF65">
    <property type="entry name" value="ECF RNA POLYMERASE SIGMA FACTOR SIGG"/>
    <property type="match status" value="1"/>
</dbReference>
<dbReference type="EMBL" id="MSIE01000079">
    <property type="protein sequence ID" value="OLF09978.1"/>
    <property type="molecule type" value="Genomic_DNA"/>
</dbReference>
<proteinExistence type="inferred from homology"/>
<dbReference type="Pfam" id="PF08281">
    <property type="entry name" value="Sigma70_r4_2"/>
    <property type="match status" value="1"/>
</dbReference>
<evidence type="ECO:0000256" key="6">
    <source>
        <dbReference type="ARBA" id="ARBA00023163"/>
    </source>
</evidence>
<dbReference type="InterPro" id="IPR000838">
    <property type="entry name" value="RNA_pol_sigma70_ECF_CS"/>
</dbReference>
<dbReference type="GO" id="GO:0016987">
    <property type="term" value="F:sigma factor activity"/>
    <property type="evidence" value="ECO:0007669"/>
    <property type="project" value="UniProtKB-KW"/>
</dbReference>
<comment type="caution">
    <text evidence="11">The sequence shown here is derived from an EMBL/GenBank/DDBJ whole genome shotgun (WGS) entry which is preliminary data.</text>
</comment>
<evidence type="ECO:0000256" key="2">
    <source>
        <dbReference type="ARBA" id="ARBA00011344"/>
    </source>
</evidence>
<dbReference type="GO" id="GO:0006352">
    <property type="term" value="P:DNA-templated transcription initiation"/>
    <property type="evidence" value="ECO:0007669"/>
    <property type="project" value="InterPro"/>
</dbReference>
<gene>
    <name evidence="11" type="ORF">BU204_32215</name>
</gene>
<dbReference type="InterPro" id="IPR013324">
    <property type="entry name" value="RNA_pol_sigma_r3/r4-like"/>
</dbReference>
<dbReference type="InterPro" id="IPR013249">
    <property type="entry name" value="RNA_pol_sigma70_r4_t2"/>
</dbReference>
<dbReference type="SUPFAM" id="SSF54427">
    <property type="entry name" value="NTF2-like"/>
    <property type="match status" value="1"/>
</dbReference>
<dbReference type="InterPro" id="IPR014305">
    <property type="entry name" value="RNA_pol_sigma-G_actinobac"/>
</dbReference>
<evidence type="ECO:0000259" key="9">
    <source>
        <dbReference type="Pfam" id="PF04542"/>
    </source>
</evidence>
<comment type="similarity">
    <text evidence="1 7">Belongs to the sigma-70 factor family. ECF subfamily.</text>
</comment>
<evidence type="ECO:0000313" key="11">
    <source>
        <dbReference type="EMBL" id="OLF09978.1"/>
    </source>
</evidence>
<evidence type="ECO:0000256" key="3">
    <source>
        <dbReference type="ARBA" id="ARBA00023015"/>
    </source>
</evidence>
<evidence type="ECO:0000256" key="7">
    <source>
        <dbReference type="RuleBase" id="RU000716"/>
    </source>
</evidence>
<dbReference type="PROSITE" id="PS01063">
    <property type="entry name" value="SIGMA70_ECF"/>
    <property type="match status" value="1"/>
</dbReference>
<accession>A0A1Q8C6K8</accession>
<keyword evidence="4 7" id="KW-0731">Sigma factor</keyword>
<dbReference type="InterPro" id="IPR039425">
    <property type="entry name" value="RNA_pol_sigma-70-like"/>
</dbReference>
<dbReference type="STRING" id="1912961.BU204_32215"/>
<dbReference type="Pfam" id="PF04542">
    <property type="entry name" value="Sigma70_r2"/>
    <property type="match status" value="1"/>
</dbReference>
<sequence length="339" mass="36614">MVMAQRPEEFVEQSEPLRRELLAHCYRMVGSVDEAEDLVQETYLRAWRSHGTFEGRSSLRTWLYRIATNACLSALEQRGRRVLPSGLSGPADDPDAPPGLAESEVAWLGPVPDAAVALETGDPGTLVAAREGVRLALVAALQHLPARQRAVLLLREVLSFSAAEVATMLGLSTAAVKSALQRARARLDEVAPSRESVVEPTAPHAQDLLRHYIAGFENADLAALEKALRTDAAIELVGTRTWFSGRTTCLRYLAHVLGSPGDWLMTPTRANGQPAAATYYRTADATHQALGVAVLDATPTGVARVTVFPGGPGLVTRFGLPPQRERHPETEESHADRAV</sequence>
<evidence type="ECO:0000313" key="12">
    <source>
        <dbReference type="Proteomes" id="UP000185596"/>
    </source>
</evidence>
<dbReference type="Gene3D" id="1.10.1740.10">
    <property type="match status" value="1"/>
</dbReference>
<dbReference type="Gene3D" id="3.10.450.50">
    <property type="match status" value="1"/>
</dbReference>
<evidence type="ECO:0000256" key="8">
    <source>
        <dbReference type="SAM" id="MobiDB-lite"/>
    </source>
</evidence>
<dbReference type="GO" id="GO:0003677">
    <property type="term" value="F:DNA binding"/>
    <property type="evidence" value="ECO:0007669"/>
    <property type="project" value="UniProtKB-KW"/>
</dbReference>
<dbReference type="SUPFAM" id="SSF88659">
    <property type="entry name" value="Sigma3 and sigma4 domains of RNA polymerase sigma factors"/>
    <property type="match status" value="1"/>
</dbReference>